<sequence>MLDPDWSMFGSGRCQIPRRRQVLEGDKEYQELVRKLNHPGRIPDQVESLVMSLKGLSGDVTSIDIVRHETLLQDDLDGVTFVIFGILVVSQLSYAR</sequence>
<keyword evidence="2" id="KW-1185">Reference proteome</keyword>
<name>A0A4Y7KN04_PAPSO</name>
<gene>
    <name evidence="1" type="ORF">C5167_049240</name>
</gene>
<evidence type="ECO:0000313" key="1">
    <source>
        <dbReference type="EMBL" id="RZC73762.1"/>
    </source>
</evidence>
<dbReference type="Proteomes" id="UP000316621">
    <property type="component" value="Chromosome 8"/>
</dbReference>
<proteinExistence type="predicted"/>
<organism evidence="1 2">
    <name type="scientific">Papaver somniferum</name>
    <name type="common">Opium poppy</name>
    <dbReference type="NCBI Taxonomy" id="3469"/>
    <lineage>
        <taxon>Eukaryota</taxon>
        <taxon>Viridiplantae</taxon>
        <taxon>Streptophyta</taxon>
        <taxon>Embryophyta</taxon>
        <taxon>Tracheophyta</taxon>
        <taxon>Spermatophyta</taxon>
        <taxon>Magnoliopsida</taxon>
        <taxon>Ranunculales</taxon>
        <taxon>Papaveraceae</taxon>
        <taxon>Papaveroideae</taxon>
        <taxon>Papaver</taxon>
    </lineage>
</organism>
<evidence type="ECO:0000313" key="2">
    <source>
        <dbReference type="Proteomes" id="UP000316621"/>
    </source>
</evidence>
<protein>
    <submittedName>
        <fullName evidence="1">Uncharacterized protein</fullName>
    </submittedName>
</protein>
<reference evidence="1 2" key="1">
    <citation type="journal article" date="2018" name="Science">
        <title>The opium poppy genome and morphinan production.</title>
        <authorList>
            <person name="Guo L."/>
            <person name="Winzer T."/>
            <person name="Yang X."/>
            <person name="Li Y."/>
            <person name="Ning Z."/>
            <person name="He Z."/>
            <person name="Teodor R."/>
            <person name="Lu Y."/>
            <person name="Bowser T.A."/>
            <person name="Graham I.A."/>
            <person name="Ye K."/>
        </authorList>
    </citation>
    <scope>NUCLEOTIDE SEQUENCE [LARGE SCALE GENOMIC DNA]</scope>
    <source>
        <strain evidence="2">cv. HN1</strain>
        <tissue evidence="1">Leaves</tissue>
    </source>
</reference>
<dbReference type="EMBL" id="CM010722">
    <property type="protein sequence ID" value="RZC73762.1"/>
    <property type="molecule type" value="Genomic_DNA"/>
</dbReference>
<dbReference type="AlphaFoldDB" id="A0A4Y7KN04"/>
<accession>A0A4Y7KN04</accession>
<dbReference type="Gramene" id="RZC73762">
    <property type="protein sequence ID" value="RZC73762"/>
    <property type="gene ID" value="C5167_049240"/>
</dbReference>